<reference evidence="1 2" key="1">
    <citation type="submission" date="2019-04" db="EMBL/GenBank/DDBJ databases">
        <title>Complete genome sequence of Arthrobacter sp. ZXY-2 associated with effective atrazine degradation and salt adaptation.</title>
        <authorList>
            <person name="Zhao X."/>
        </authorList>
    </citation>
    <scope>NUCLEOTIDE SEQUENCE [LARGE SCALE GENOMIC DNA]</scope>
    <source>
        <strain evidence="2">ZP60</strain>
    </source>
</reference>
<protein>
    <submittedName>
        <fullName evidence="1">Uncharacterized protein</fullName>
    </submittedName>
</protein>
<dbReference type="RefSeq" id="WP_015763369.1">
    <property type="nucleotide sequence ID" value="NZ_CP039375.1"/>
</dbReference>
<proteinExistence type="predicted"/>
<dbReference type="OMA" id="DEPREQF"/>
<dbReference type="GeneID" id="42180318"/>
<sequence>MGGAFGKKPSDAHVVWTNRDGEGEGKKKFDFEYLELWAAHFGVDYETRTRVDHERSDQPRGQHVVIFEWEALEAETMELGDTEWTMGRQRTPRTFIEIDSHGEGRIKSWSSEIVVDVRELWLDGPAVRLRTSAHGKKAIDARKLLADGKRESERSVS</sequence>
<evidence type="ECO:0000313" key="1">
    <source>
        <dbReference type="EMBL" id="QCD66928.1"/>
    </source>
</evidence>
<name>A0A4D6KE89_9EURY</name>
<dbReference type="EMBL" id="CP039375">
    <property type="protein sequence ID" value="QCD66928.1"/>
    <property type="molecule type" value="Genomic_DNA"/>
</dbReference>
<gene>
    <name evidence="1" type="ORF">E5139_15215</name>
</gene>
<reference evidence="1 2" key="2">
    <citation type="submission" date="2019-04" db="EMBL/GenBank/DDBJ databases">
        <authorList>
            <person name="Yang S."/>
            <person name="Wei W."/>
        </authorList>
    </citation>
    <scope>NUCLEOTIDE SEQUENCE [LARGE SCALE GENOMIC DNA]</scope>
    <source>
        <strain evidence="2">ZP60</strain>
    </source>
</reference>
<accession>A0A4D6KE89</accession>
<dbReference type="KEGG" id="halz:E5139_15215"/>
<dbReference type="AlphaFoldDB" id="A0A4D6KE89"/>
<evidence type="ECO:0000313" key="2">
    <source>
        <dbReference type="Proteomes" id="UP000297053"/>
    </source>
</evidence>
<organism evidence="1 2">
    <name type="scientific">Halomicrobium mukohataei</name>
    <dbReference type="NCBI Taxonomy" id="57705"/>
    <lineage>
        <taxon>Archaea</taxon>
        <taxon>Methanobacteriati</taxon>
        <taxon>Methanobacteriota</taxon>
        <taxon>Stenosarchaea group</taxon>
        <taxon>Halobacteria</taxon>
        <taxon>Halobacteriales</taxon>
        <taxon>Haloarculaceae</taxon>
        <taxon>Halomicrobium</taxon>
    </lineage>
</organism>
<dbReference type="Proteomes" id="UP000297053">
    <property type="component" value="Chromosome"/>
</dbReference>